<dbReference type="AlphaFoldDB" id="A0A5E4C3Y7"/>
<reference evidence="2" key="2">
    <citation type="submission" date="2020-08" db="EMBL/GenBank/DDBJ databases">
        <authorList>
            <person name="Shumante A."/>
            <person name="Zimin A.V."/>
            <person name="Puiu D."/>
            <person name="Salzberg S.L."/>
        </authorList>
    </citation>
    <scope>NUCLEOTIDE SEQUENCE</scope>
    <source>
        <strain evidence="2">WC2-LM</strain>
        <tissue evidence="2">Liver</tissue>
    </source>
</reference>
<evidence type="ECO:0000313" key="4">
    <source>
        <dbReference type="Proteomes" id="UP000335636"/>
    </source>
</evidence>
<keyword evidence="4" id="KW-1185">Reference proteome</keyword>
<feature type="compositionally biased region" description="Low complexity" evidence="1">
    <location>
        <begin position="14"/>
        <end position="23"/>
    </location>
</feature>
<dbReference type="EMBL" id="CABDUW010000822">
    <property type="protein sequence ID" value="VTJ75741.1"/>
    <property type="molecule type" value="Genomic_DNA"/>
</dbReference>
<dbReference type="Proteomes" id="UP000662637">
    <property type="component" value="Unassembled WGS sequence"/>
</dbReference>
<evidence type="ECO:0000313" key="2">
    <source>
        <dbReference type="EMBL" id="KAF7483988.1"/>
    </source>
</evidence>
<dbReference type="EMBL" id="WJEC01000316">
    <property type="protein sequence ID" value="KAF7483988.1"/>
    <property type="molecule type" value="Genomic_DNA"/>
</dbReference>
<feature type="region of interest" description="Disordered" evidence="1">
    <location>
        <begin position="1"/>
        <end position="24"/>
    </location>
</feature>
<dbReference type="Proteomes" id="UP000335636">
    <property type="component" value="Unassembled WGS sequence"/>
</dbReference>
<protein>
    <submittedName>
        <fullName evidence="3">Uncharacterized protein</fullName>
    </submittedName>
</protein>
<name>A0A5E4C3Y7_MARMO</name>
<evidence type="ECO:0000256" key="1">
    <source>
        <dbReference type="SAM" id="MobiDB-lite"/>
    </source>
</evidence>
<gene>
    <name evidence="2" type="ORF">GHT09_004569</name>
    <name evidence="3" type="ORF">MONAX_5E026254</name>
</gene>
<proteinExistence type="predicted"/>
<reference evidence="3 4" key="1">
    <citation type="submission" date="2019-04" db="EMBL/GenBank/DDBJ databases">
        <authorList>
            <person name="Alioto T."/>
            <person name="Alioto T."/>
        </authorList>
    </citation>
    <scope>NUCLEOTIDE SEQUENCE [LARGE SCALE GENOMIC DNA]</scope>
</reference>
<evidence type="ECO:0000313" key="3">
    <source>
        <dbReference type="EMBL" id="VTJ75741.1"/>
    </source>
</evidence>
<sequence>MSELKDGRGPQRPPGSTSSGTSSKILTASRYQNLSFTSDNDLLFPGSLSQFKELNC</sequence>
<organism evidence="3 4">
    <name type="scientific">Marmota monax</name>
    <name type="common">Woodchuck</name>
    <dbReference type="NCBI Taxonomy" id="9995"/>
    <lineage>
        <taxon>Eukaryota</taxon>
        <taxon>Metazoa</taxon>
        <taxon>Chordata</taxon>
        <taxon>Craniata</taxon>
        <taxon>Vertebrata</taxon>
        <taxon>Euteleostomi</taxon>
        <taxon>Mammalia</taxon>
        <taxon>Eutheria</taxon>
        <taxon>Euarchontoglires</taxon>
        <taxon>Glires</taxon>
        <taxon>Rodentia</taxon>
        <taxon>Sciuromorpha</taxon>
        <taxon>Sciuridae</taxon>
        <taxon>Xerinae</taxon>
        <taxon>Marmotini</taxon>
        <taxon>Marmota</taxon>
    </lineage>
</organism>
<accession>A0A5E4C3Y7</accession>